<protein>
    <submittedName>
        <fullName evidence="1">Uncharacterized protein</fullName>
    </submittedName>
</protein>
<evidence type="ECO:0000313" key="1">
    <source>
        <dbReference type="EMBL" id="MCI49037.1"/>
    </source>
</evidence>
<sequence>NCCEKTVVFPKPEENSQLMSSKEVAESLKEHAEMFVMFASLKVELRWKSYQLFANFPMYFQKMCLTCLRKEK</sequence>
<comment type="caution">
    <text evidence="1">The sequence shown here is derived from an EMBL/GenBank/DDBJ whole genome shotgun (WGS) entry which is preliminary data.</text>
</comment>
<proteinExistence type="predicted"/>
<dbReference type="EMBL" id="LXQA010394962">
    <property type="protein sequence ID" value="MCI49037.1"/>
    <property type="molecule type" value="Genomic_DNA"/>
</dbReference>
<evidence type="ECO:0000313" key="2">
    <source>
        <dbReference type="Proteomes" id="UP000265520"/>
    </source>
</evidence>
<keyword evidence="2" id="KW-1185">Reference proteome</keyword>
<organism evidence="1 2">
    <name type="scientific">Trifolium medium</name>
    <dbReference type="NCBI Taxonomy" id="97028"/>
    <lineage>
        <taxon>Eukaryota</taxon>
        <taxon>Viridiplantae</taxon>
        <taxon>Streptophyta</taxon>
        <taxon>Embryophyta</taxon>
        <taxon>Tracheophyta</taxon>
        <taxon>Spermatophyta</taxon>
        <taxon>Magnoliopsida</taxon>
        <taxon>eudicotyledons</taxon>
        <taxon>Gunneridae</taxon>
        <taxon>Pentapetalae</taxon>
        <taxon>rosids</taxon>
        <taxon>fabids</taxon>
        <taxon>Fabales</taxon>
        <taxon>Fabaceae</taxon>
        <taxon>Papilionoideae</taxon>
        <taxon>50 kb inversion clade</taxon>
        <taxon>NPAAA clade</taxon>
        <taxon>Hologalegina</taxon>
        <taxon>IRL clade</taxon>
        <taxon>Trifolieae</taxon>
        <taxon>Trifolium</taxon>
    </lineage>
</organism>
<dbReference type="Proteomes" id="UP000265520">
    <property type="component" value="Unassembled WGS sequence"/>
</dbReference>
<dbReference type="AlphaFoldDB" id="A0A392SKR6"/>
<name>A0A392SKR6_9FABA</name>
<feature type="non-terminal residue" evidence="1">
    <location>
        <position position="1"/>
    </location>
</feature>
<reference evidence="1 2" key="1">
    <citation type="journal article" date="2018" name="Front. Plant Sci.">
        <title>Red Clover (Trifolium pratense) and Zigzag Clover (T. medium) - A Picture of Genomic Similarities and Differences.</title>
        <authorList>
            <person name="Dluhosova J."/>
            <person name="Istvanek J."/>
            <person name="Nedelnik J."/>
            <person name="Repkova J."/>
        </authorList>
    </citation>
    <scope>NUCLEOTIDE SEQUENCE [LARGE SCALE GENOMIC DNA]</scope>
    <source>
        <strain evidence="2">cv. 10/8</strain>
        <tissue evidence="1">Leaf</tissue>
    </source>
</reference>
<accession>A0A392SKR6</accession>